<name>A0A368QMD3_SETIT</name>
<dbReference type="EMBL" id="CM003530">
    <property type="protein sequence ID" value="RCV19042.1"/>
    <property type="molecule type" value="Genomic_DNA"/>
</dbReference>
<evidence type="ECO:0000313" key="1">
    <source>
        <dbReference type="EMBL" id="RCV19042.1"/>
    </source>
</evidence>
<reference evidence="1" key="2">
    <citation type="submission" date="2015-07" db="EMBL/GenBank/DDBJ databases">
        <authorList>
            <person name="Noorani M."/>
        </authorList>
    </citation>
    <scope>NUCLEOTIDE SEQUENCE</scope>
    <source>
        <strain evidence="1">Yugu1</strain>
    </source>
</reference>
<gene>
    <name evidence="1" type="ORF">SETIT_3G352200v2</name>
</gene>
<reference evidence="1" key="1">
    <citation type="journal article" date="2012" name="Nat. Biotechnol.">
        <title>Reference genome sequence of the model plant Setaria.</title>
        <authorList>
            <person name="Bennetzen J.L."/>
            <person name="Schmutz J."/>
            <person name="Wang H."/>
            <person name="Percifield R."/>
            <person name="Hawkins J."/>
            <person name="Pontaroli A.C."/>
            <person name="Estep M."/>
            <person name="Feng L."/>
            <person name="Vaughn J.N."/>
            <person name="Grimwood J."/>
            <person name="Jenkins J."/>
            <person name="Barry K."/>
            <person name="Lindquist E."/>
            <person name="Hellsten U."/>
            <person name="Deshpande S."/>
            <person name="Wang X."/>
            <person name="Wu X."/>
            <person name="Mitros T."/>
            <person name="Triplett J."/>
            <person name="Yang X."/>
            <person name="Ye C.Y."/>
            <person name="Mauro-Herrera M."/>
            <person name="Wang L."/>
            <person name="Li P."/>
            <person name="Sharma M."/>
            <person name="Sharma R."/>
            <person name="Ronald P.C."/>
            <person name="Panaud O."/>
            <person name="Kellogg E.A."/>
            <person name="Brutnell T.P."/>
            <person name="Doust A.N."/>
            <person name="Tuskan G.A."/>
            <person name="Rokhsar D."/>
            <person name="Devos K.M."/>
        </authorList>
    </citation>
    <scope>NUCLEOTIDE SEQUENCE [LARGE SCALE GENOMIC DNA]</scope>
    <source>
        <strain evidence="1">Yugu1</strain>
    </source>
</reference>
<sequence length="33" mass="3595">MPSVVVYRNGPGAGDSFTTIAEIRVAKWMALAW</sequence>
<dbReference type="AlphaFoldDB" id="A0A368QMD3"/>
<organism evidence="1">
    <name type="scientific">Setaria italica</name>
    <name type="common">Foxtail millet</name>
    <name type="synonym">Panicum italicum</name>
    <dbReference type="NCBI Taxonomy" id="4555"/>
    <lineage>
        <taxon>Eukaryota</taxon>
        <taxon>Viridiplantae</taxon>
        <taxon>Streptophyta</taxon>
        <taxon>Embryophyta</taxon>
        <taxon>Tracheophyta</taxon>
        <taxon>Spermatophyta</taxon>
        <taxon>Magnoliopsida</taxon>
        <taxon>Liliopsida</taxon>
        <taxon>Poales</taxon>
        <taxon>Poaceae</taxon>
        <taxon>PACMAD clade</taxon>
        <taxon>Panicoideae</taxon>
        <taxon>Panicodae</taxon>
        <taxon>Paniceae</taxon>
        <taxon>Cenchrinae</taxon>
        <taxon>Setaria</taxon>
    </lineage>
</organism>
<accession>A0A368QMD3</accession>
<proteinExistence type="predicted"/>
<protein>
    <submittedName>
        <fullName evidence="1">Uncharacterized protein</fullName>
    </submittedName>
</protein>